<dbReference type="PROSITE" id="PS50191">
    <property type="entry name" value="CRAL_TRIO"/>
    <property type="match status" value="1"/>
</dbReference>
<dbReference type="PANTHER" id="PTHR47159:SF6">
    <property type="entry name" value="CRAL-TRIO DOMAIN-CONTAINING PROTEIN"/>
    <property type="match status" value="1"/>
</dbReference>
<dbReference type="Pfam" id="PF00650">
    <property type="entry name" value="CRAL_TRIO"/>
    <property type="match status" value="1"/>
</dbReference>
<dbReference type="InterPro" id="IPR036598">
    <property type="entry name" value="GOLD_dom_sf"/>
</dbReference>
<sequence>MHSKLNSTQFGEPLSQESLNLIKEVRQKLTLSIHPNFNTDFNIYRFVANSERNYKSKQDIVDNAAKALSMHLRVRKCFDLDELPDIPFEQNPIFIERLMPMSPILENATDSFNRLLWFVEYKSLNVEAIANGIRSSESIKCQFWQFEHMLKRVNKQEKLTGRLSSIRHVIDMTGYEINPFTMLFVSSGTLSYYSQLLHYDNYPDLVYPIEMVNIAKWIYIPYRLIKSMMPVGFADRFRLHDANFLENLCMEINLDYIPHSLGGQNQARKIFFNSIYCIPMTQSTQSWQPIEPQILNHLEHLSIGPRKYKFFKIQIDPNIDKKHFLSWYFRTDGIIQFGVFFEPLKNERKDSKQNGKQLNGHHNGIISTNSGRPSIEHFENNMEWAYMWFKLTAKIHHEWDSIECTQPGIYWIIFSNTHSWLHKRFVEVIIQLTTENNKQTNIKRIWHDKRETETNMENNEDLRKLFLMKHKS</sequence>
<name>A0A1I8BDF4_MELHA</name>
<evidence type="ECO:0000256" key="1">
    <source>
        <dbReference type="SAM" id="MobiDB-lite"/>
    </source>
</evidence>
<dbReference type="Proteomes" id="UP000095281">
    <property type="component" value="Unplaced"/>
</dbReference>
<dbReference type="Gene3D" id="2.60.120.680">
    <property type="entry name" value="GOLD domain"/>
    <property type="match status" value="1"/>
</dbReference>
<feature type="region of interest" description="Disordered" evidence="1">
    <location>
        <begin position="350"/>
        <end position="370"/>
    </location>
</feature>
<feature type="domain" description="CRAL-TRIO" evidence="2">
    <location>
        <begin position="91"/>
        <end position="269"/>
    </location>
</feature>
<dbReference type="SUPFAM" id="SSF101576">
    <property type="entry name" value="Supernatant protein factor (SPF), C-terminal domain"/>
    <property type="match status" value="1"/>
</dbReference>
<keyword evidence="3" id="KW-1185">Reference proteome</keyword>
<accession>A0A1I8BDF4</accession>
<dbReference type="Gene3D" id="3.40.525.10">
    <property type="entry name" value="CRAL-TRIO lipid binding domain"/>
    <property type="match status" value="1"/>
</dbReference>
<dbReference type="InterPro" id="IPR036865">
    <property type="entry name" value="CRAL-TRIO_dom_sf"/>
</dbReference>
<dbReference type="OMA" id="EMVYPWL"/>
<proteinExistence type="predicted"/>
<dbReference type="SMART" id="SM00516">
    <property type="entry name" value="SEC14"/>
    <property type="match status" value="1"/>
</dbReference>
<dbReference type="PANTHER" id="PTHR47159">
    <property type="entry name" value="PROTEIN CBG07705-RELATED"/>
    <property type="match status" value="1"/>
</dbReference>
<dbReference type="SUPFAM" id="SSF52087">
    <property type="entry name" value="CRAL/TRIO domain"/>
    <property type="match status" value="1"/>
</dbReference>
<dbReference type="AlphaFoldDB" id="A0A1I8BDF4"/>
<evidence type="ECO:0000259" key="2">
    <source>
        <dbReference type="PROSITE" id="PS50191"/>
    </source>
</evidence>
<dbReference type="InterPro" id="IPR053302">
    <property type="entry name" value="CRAL-TRIO_domain"/>
</dbReference>
<protein>
    <submittedName>
        <fullName evidence="4">CRAL-TRIO domain-containing protein</fullName>
    </submittedName>
</protein>
<organism evidence="3 4">
    <name type="scientific">Meloidogyne hapla</name>
    <name type="common">Root-knot nematode worm</name>
    <dbReference type="NCBI Taxonomy" id="6305"/>
    <lineage>
        <taxon>Eukaryota</taxon>
        <taxon>Metazoa</taxon>
        <taxon>Ecdysozoa</taxon>
        <taxon>Nematoda</taxon>
        <taxon>Chromadorea</taxon>
        <taxon>Rhabditida</taxon>
        <taxon>Tylenchina</taxon>
        <taxon>Tylenchomorpha</taxon>
        <taxon>Tylenchoidea</taxon>
        <taxon>Meloidogynidae</taxon>
        <taxon>Meloidogyninae</taxon>
        <taxon>Meloidogyne</taxon>
    </lineage>
</organism>
<evidence type="ECO:0000313" key="3">
    <source>
        <dbReference type="Proteomes" id="UP000095281"/>
    </source>
</evidence>
<reference evidence="4" key="1">
    <citation type="submission" date="2016-11" db="UniProtKB">
        <authorList>
            <consortium name="WormBaseParasite"/>
        </authorList>
    </citation>
    <scope>IDENTIFICATION</scope>
</reference>
<evidence type="ECO:0000313" key="4">
    <source>
        <dbReference type="WBParaSite" id="MhA1_Contig206.frz3.gene6"/>
    </source>
</evidence>
<dbReference type="WBParaSite" id="MhA1_Contig206.frz3.gene6">
    <property type="protein sequence ID" value="MhA1_Contig206.frz3.gene6"/>
    <property type="gene ID" value="MhA1_Contig206.frz3.gene6"/>
</dbReference>
<dbReference type="InterPro" id="IPR001251">
    <property type="entry name" value="CRAL-TRIO_dom"/>
</dbReference>